<dbReference type="Gene3D" id="4.10.240.10">
    <property type="entry name" value="Zn(2)-C6 fungal-type DNA-binding domain"/>
    <property type="match status" value="1"/>
</dbReference>
<dbReference type="CDD" id="cd00067">
    <property type="entry name" value="GAL4"/>
    <property type="match status" value="1"/>
</dbReference>
<feature type="region of interest" description="Disordered" evidence="7">
    <location>
        <begin position="86"/>
        <end position="120"/>
    </location>
</feature>
<comment type="subcellular location">
    <subcellularLocation>
        <location evidence="1">Nucleus</location>
    </subcellularLocation>
</comment>
<keyword evidence="2" id="KW-0479">Metal-binding</keyword>
<dbReference type="InterPro" id="IPR001138">
    <property type="entry name" value="Zn2Cys6_DnaBD"/>
</dbReference>
<dbReference type="RefSeq" id="XP_046073145.1">
    <property type="nucleotide sequence ID" value="XM_046211109.1"/>
</dbReference>
<protein>
    <submittedName>
        <fullName evidence="9">Fungal-specific transcription factor domain-containing protein</fullName>
    </submittedName>
</protein>
<proteinExistence type="predicted"/>
<evidence type="ECO:0000256" key="4">
    <source>
        <dbReference type="ARBA" id="ARBA00023125"/>
    </source>
</evidence>
<organism evidence="9 10">
    <name type="scientific">Talaromyces proteolyticus</name>
    <dbReference type="NCBI Taxonomy" id="1131652"/>
    <lineage>
        <taxon>Eukaryota</taxon>
        <taxon>Fungi</taxon>
        <taxon>Dikarya</taxon>
        <taxon>Ascomycota</taxon>
        <taxon>Pezizomycotina</taxon>
        <taxon>Eurotiomycetes</taxon>
        <taxon>Eurotiomycetidae</taxon>
        <taxon>Eurotiales</taxon>
        <taxon>Trichocomaceae</taxon>
        <taxon>Talaromyces</taxon>
        <taxon>Talaromyces sect. Bacilispori</taxon>
    </lineage>
</organism>
<name>A0AAD4PZ60_9EURO</name>
<keyword evidence="5" id="KW-0804">Transcription</keyword>
<dbReference type="InterPro" id="IPR050613">
    <property type="entry name" value="Sec_Metabolite_Reg"/>
</dbReference>
<feature type="domain" description="Zn(2)-C6 fungal-type" evidence="8">
    <location>
        <begin position="8"/>
        <end position="37"/>
    </location>
</feature>
<keyword evidence="10" id="KW-1185">Reference proteome</keyword>
<feature type="compositionally biased region" description="Polar residues" evidence="7">
    <location>
        <begin position="107"/>
        <end position="120"/>
    </location>
</feature>
<dbReference type="Pfam" id="PF04082">
    <property type="entry name" value="Fungal_trans"/>
    <property type="match status" value="1"/>
</dbReference>
<dbReference type="PROSITE" id="PS50048">
    <property type="entry name" value="ZN2_CY6_FUNGAL_2"/>
    <property type="match status" value="1"/>
</dbReference>
<dbReference type="AlphaFoldDB" id="A0AAD4PZ60"/>
<dbReference type="InterPro" id="IPR007219">
    <property type="entry name" value="XnlR_reg_dom"/>
</dbReference>
<dbReference type="GO" id="GO:0003677">
    <property type="term" value="F:DNA binding"/>
    <property type="evidence" value="ECO:0007669"/>
    <property type="project" value="UniProtKB-KW"/>
</dbReference>
<dbReference type="SMART" id="SM00066">
    <property type="entry name" value="GAL4"/>
    <property type="match status" value="1"/>
</dbReference>
<evidence type="ECO:0000256" key="3">
    <source>
        <dbReference type="ARBA" id="ARBA00023015"/>
    </source>
</evidence>
<evidence type="ECO:0000256" key="7">
    <source>
        <dbReference type="SAM" id="MobiDB-lite"/>
    </source>
</evidence>
<dbReference type="GO" id="GO:0000981">
    <property type="term" value="F:DNA-binding transcription factor activity, RNA polymerase II-specific"/>
    <property type="evidence" value="ECO:0007669"/>
    <property type="project" value="InterPro"/>
</dbReference>
<dbReference type="GO" id="GO:0006351">
    <property type="term" value="P:DNA-templated transcription"/>
    <property type="evidence" value="ECO:0007669"/>
    <property type="project" value="InterPro"/>
</dbReference>
<dbReference type="PANTHER" id="PTHR31001">
    <property type="entry name" value="UNCHARACTERIZED TRANSCRIPTIONAL REGULATORY PROTEIN"/>
    <property type="match status" value="1"/>
</dbReference>
<feature type="region of interest" description="Disordered" evidence="7">
    <location>
        <begin position="155"/>
        <end position="189"/>
    </location>
</feature>
<dbReference type="PANTHER" id="PTHR31001:SF50">
    <property type="entry name" value="ZN(II)2CYS6 TRANSCRIPTION FACTOR (EUROFUNG)"/>
    <property type="match status" value="1"/>
</dbReference>
<keyword evidence="3" id="KW-0805">Transcription regulation</keyword>
<keyword evidence="4" id="KW-0238">DNA-binding</keyword>
<dbReference type="InterPro" id="IPR036864">
    <property type="entry name" value="Zn2-C6_fun-type_DNA-bd_sf"/>
</dbReference>
<dbReference type="EMBL" id="JAJTJA010000005">
    <property type="protein sequence ID" value="KAH8698681.1"/>
    <property type="molecule type" value="Genomic_DNA"/>
</dbReference>
<feature type="compositionally biased region" description="Low complexity" evidence="7">
    <location>
        <begin position="89"/>
        <end position="101"/>
    </location>
</feature>
<dbReference type="CDD" id="cd12148">
    <property type="entry name" value="fungal_TF_MHR"/>
    <property type="match status" value="1"/>
</dbReference>
<comment type="caution">
    <text evidence="9">The sequence shown here is derived from an EMBL/GenBank/DDBJ whole genome shotgun (WGS) entry which is preliminary data.</text>
</comment>
<dbReference type="SMART" id="SM00906">
    <property type="entry name" value="Fungal_trans"/>
    <property type="match status" value="1"/>
</dbReference>
<sequence>MSTARLRSCVTCRSRKVRCDKQSPCSNCRRANIACVVPSTDRPPRWARRLDRITNNAASASDPRVNQVMERLHTLEGLVKELSGQLEQANATANSTVASSSGDTEPPQENSSNTSPANVQNKFGRLVLQDASSSRYISSGFWSRVGYELDELKMDTNGLPDDDSDSSDDDLSAEKTTPATSTQEATRTPSERHAFMFGHNLNHSVPNLDDFRPFPSQIPFLLDIFSENVNVILQIVHMPTVKKLVRDLRTSDKATLTPANEALLFSIYYAAVTSMDDQDVITNFGFTKTDLNLRYRMGLEYALAKADFLNTPSVALTQALTIFLFLLRLHESPAFVWMMTGLAIRMAQAIGLHRDGANLKHLKPYKVEMRRRVWWALCMLDIRASENQGTDLTISNDSFDTKLPLNINDADIDPDSDQPPTEREGITDTFFARISYESCYIMRQMTGLIVKDGPSDLERQSHMLNELYQIVERNRLKYWTESTSVVFWVMITCTRLVIAKMTLLTYLPSLFFSPNEHFSDEVRAKLFTSAIEVAEYNHTLNSEPKCRQWRWIFLTYTHWYAIVYLAMEISRRPWSPMVERAWVALHSSWLIPSRFYTDKNMRIWVPLRKLMSKAKQHRDSELERLRANATAAKELAESSGIPVPTSSGPFSAESDAVGIFRNRWWQLLNTPDYQNIPISAVYHGLEPSGSSIYNSNPPQLNIRSMAGQPPSHAASTMNLDPTYLGSNTAQPRQEPGTFGITTSEITLDQPELLLGQLTGKSNNQLSNVTEDLPYSQNIETGFMPWSWADAEPSFDSDAQFNWLNWIESAKSMDWERDGTN</sequence>
<gene>
    <name evidence="9" type="ORF">BGW36DRAFT_294545</name>
</gene>
<evidence type="ECO:0000313" key="10">
    <source>
        <dbReference type="Proteomes" id="UP001201262"/>
    </source>
</evidence>
<evidence type="ECO:0000256" key="2">
    <source>
        <dbReference type="ARBA" id="ARBA00022723"/>
    </source>
</evidence>
<evidence type="ECO:0000313" key="9">
    <source>
        <dbReference type="EMBL" id="KAH8698681.1"/>
    </source>
</evidence>
<feature type="compositionally biased region" description="Acidic residues" evidence="7">
    <location>
        <begin position="160"/>
        <end position="171"/>
    </location>
</feature>
<dbReference type="GeneID" id="70241396"/>
<dbReference type="SUPFAM" id="SSF57701">
    <property type="entry name" value="Zn2/Cys6 DNA-binding domain"/>
    <property type="match status" value="1"/>
</dbReference>
<accession>A0AAD4PZ60</accession>
<evidence type="ECO:0000256" key="1">
    <source>
        <dbReference type="ARBA" id="ARBA00004123"/>
    </source>
</evidence>
<reference evidence="9" key="1">
    <citation type="submission" date="2021-12" db="EMBL/GenBank/DDBJ databases">
        <title>Convergent genome expansion in fungi linked to evolution of root-endophyte symbiosis.</title>
        <authorList>
            <consortium name="DOE Joint Genome Institute"/>
            <person name="Ke Y.-H."/>
            <person name="Bonito G."/>
            <person name="Liao H.-L."/>
            <person name="Looney B."/>
            <person name="Rojas-Flechas A."/>
            <person name="Nash J."/>
            <person name="Hameed K."/>
            <person name="Schadt C."/>
            <person name="Martin F."/>
            <person name="Crous P.W."/>
            <person name="Miettinen O."/>
            <person name="Magnuson J.K."/>
            <person name="Labbe J."/>
            <person name="Jacobson D."/>
            <person name="Doktycz M.J."/>
            <person name="Veneault-Fourrey C."/>
            <person name="Kuo A."/>
            <person name="Mondo S."/>
            <person name="Calhoun S."/>
            <person name="Riley R."/>
            <person name="Ohm R."/>
            <person name="LaButti K."/>
            <person name="Andreopoulos B."/>
            <person name="Pangilinan J."/>
            <person name="Nolan M."/>
            <person name="Tritt A."/>
            <person name="Clum A."/>
            <person name="Lipzen A."/>
            <person name="Daum C."/>
            <person name="Barry K."/>
            <person name="Grigoriev I.V."/>
            <person name="Vilgalys R."/>
        </authorList>
    </citation>
    <scope>NUCLEOTIDE SEQUENCE</scope>
    <source>
        <strain evidence="9">PMI_201</strain>
    </source>
</reference>
<evidence type="ECO:0000259" key="8">
    <source>
        <dbReference type="PROSITE" id="PS50048"/>
    </source>
</evidence>
<dbReference type="PROSITE" id="PS00463">
    <property type="entry name" value="ZN2_CY6_FUNGAL_1"/>
    <property type="match status" value="1"/>
</dbReference>
<dbReference type="Proteomes" id="UP001201262">
    <property type="component" value="Unassembled WGS sequence"/>
</dbReference>
<dbReference type="Pfam" id="PF00172">
    <property type="entry name" value="Zn_clus"/>
    <property type="match status" value="1"/>
</dbReference>
<evidence type="ECO:0000256" key="6">
    <source>
        <dbReference type="ARBA" id="ARBA00023242"/>
    </source>
</evidence>
<feature type="compositionally biased region" description="Polar residues" evidence="7">
    <location>
        <begin position="174"/>
        <end position="188"/>
    </location>
</feature>
<keyword evidence="6" id="KW-0539">Nucleus</keyword>
<dbReference type="GO" id="GO:0005634">
    <property type="term" value="C:nucleus"/>
    <property type="evidence" value="ECO:0007669"/>
    <property type="project" value="UniProtKB-SubCell"/>
</dbReference>
<evidence type="ECO:0000256" key="5">
    <source>
        <dbReference type="ARBA" id="ARBA00023163"/>
    </source>
</evidence>
<dbReference type="GO" id="GO:0008270">
    <property type="term" value="F:zinc ion binding"/>
    <property type="evidence" value="ECO:0007669"/>
    <property type="project" value="InterPro"/>
</dbReference>